<name>A0A9P8A7D0_MORAP</name>
<accession>A0A9P8A7D0</accession>
<protein>
    <recommendedName>
        <fullName evidence="5">Ser-Thr-rich glycosyl-phosphatidyl-inositol-anchored membrane family-domain-containing protein</fullName>
    </recommendedName>
</protein>
<evidence type="ECO:0000313" key="4">
    <source>
        <dbReference type="Proteomes" id="UP000717515"/>
    </source>
</evidence>
<dbReference type="EMBL" id="JAIFTL010000044">
    <property type="protein sequence ID" value="KAG9325294.1"/>
    <property type="molecule type" value="Genomic_DNA"/>
</dbReference>
<keyword evidence="2" id="KW-0732">Signal</keyword>
<proteinExistence type="predicted"/>
<evidence type="ECO:0000256" key="2">
    <source>
        <dbReference type="SAM" id="SignalP"/>
    </source>
</evidence>
<dbReference type="Proteomes" id="UP000717515">
    <property type="component" value="Unassembled WGS sequence"/>
</dbReference>
<comment type="caution">
    <text evidence="3">The sequence shown here is derived from an EMBL/GenBank/DDBJ whole genome shotgun (WGS) entry which is preliminary data.</text>
</comment>
<gene>
    <name evidence="3" type="ORF">KVV02_000042</name>
</gene>
<evidence type="ECO:0008006" key="5">
    <source>
        <dbReference type="Google" id="ProtNLM"/>
    </source>
</evidence>
<sequence>MKFIAIAAAVAISAVTAQVDEGRLFYSEPIGATVWTAGKNQTVSWTNVCNKVNTGKLDIVLYLGTATSGTEQVRVPNMNAIGTLDCLNSKSAIINLPANLTSSDKYSIHVDTEPLQSYSARFTIKGIDPVTSANPATATSGATVPSAGAGQTTAAPPQATTGNQGNAAGSLKTLGSAAALLAAAVGSMLL</sequence>
<feature type="region of interest" description="Disordered" evidence="1">
    <location>
        <begin position="136"/>
        <end position="166"/>
    </location>
</feature>
<reference evidence="3" key="1">
    <citation type="submission" date="2021-07" db="EMBL/GenBank/DDBJ databases">
        <title>Draft genome of Mortierella alpina, strain LL118, isolated from an aspen leaf litter sample.</title>
        <authorList>
            <person name="Yang S."/>
            <person name="Vinatzer B.A."/>
        </authorList>
    </citation>
    <scope>NUCLEOTIDE SEQUENCE</scope>
    <source>
        <strain evidence="3">LL118</strain>
    </source>
</reference>
<organism evidence="3 4">
    <name type="scientific">Mortierella alpina</name>
    <name type="common">Oleaginous fungus</name>
    <name type="synonym">Mortierella renispora</name>
    <dbReference type="NCBI Taxonomy" id="64518"/>
    <lineage>
        <taxon>Eukaryota</taxon>
        <taxon>Fungi</taxon>
        <taxon>Fungi incertae sedis</taxon>
        <taxon>Mucoromycota</taxon>
        <taxon>Mortierellomycotina</taxon>
        <taxon>Mortierellomycetes</taxon>
        <taxon>Mortierellales</taxon>
        <taxon>Mortierellaceae</taxon>
        <taxon>Mortierella</taxon>
    </lineage>
</organism>
<feature type="chain" id="PRO_5040485292" description="Ser-Thr-rich glycosyl-phosphatidyl-inositol-anchored membrane family-domain-containing protein" evidence="2">
    <location>
        <begin position="18"/>
        <end position="190"/>
    </location>
</feature>
<evidence type="ECO:0000313" key="3">
    <source>
        <dbReference type="EMBL" id="KAG9325294.1"/>
    </source>
</evidence>
<evidence type="ECO:0000256" key="1">
    <source>
        <dbReference type="SAM" id="MobiDB-lite"/>
    </source>
</evidence>
<dbReference type="AlphaFoldDB" id="A0A9P8A7D0"/>
<feature type="compositionally biased region" description="Low complexity" evidence="1">
    <location>
        <begin position="147"/>
        <end position="166"/>
    </location>
</feature>
<feature type="signal peptide" evidence="2">
    <location>
        <begin position="1"/>
        <end position="17"/>
    </location>
</feature>